<evidence type="ECO:0000256" key="4">
    <source>
        <dbReference type="ARBA" id="ARBA00023235"/>
    </source>
</evidence>
<dbReference type="SUPFAM" id="SSF56719">
    <property type="entry name" value="Type II DNA topoisomerase"/>
    <property type="match status" value="1"/>
</dbReference>
<feature type="domain" description="Topo IIA-type catalytic" evidence="5">
    <location>
        <begin position="44"/>
        <end position="168"/>
    </location>
</feature>
<feature type="non-terminal residue" evidence="6">
    <location>
        <position position="168"/>
    </location>
</feature>
<keyword evidence="2" id="KW-0799">Topoisomerase</keyword>
<dbReference type="SMART" id="SM00434">
    <property type="entry name" value="TOP4c"/>
    <property type="match status" value="1"/>
</dbReference>
<dbReference type="EMBL" id="UOGA01000175">
    <property type="protein sequence ID" value="VAX20364.1"/>
    <property type="molecule type" value="Genomic_DNA"/>
</dbReference>
<organism evidence="6">
    <name type="scientific">hydrothermal vent metagenome</name>
    <dbReference type="NCBI Taxonomy" id="652676"/>
    <lineage>
        <taxon>unclassified sequences</taxon>
        <taxon>metagenomes</taxon>
        <taxon>ecological metagenomes</taxon>
    </lineage>
</organism>
<proteinExistence type="inferred from homology"/>
<dbReference type="InterPro" id="IPR013758">
    <property type="entry name" value="Topo_IIA_A/C_ab"/>
</dbReference>
<dbReference type="Gene3D" id="3.90.199.10">
    <property type="entry name" value="Topoisomerase II, domain 5"/>
    <property type="match status" value="1"/>
</dbReference>
<evidence type="ECO:0000256" key="1">
    <source>
        <dbReference type="ARBA" id="ARBA00008263"/>
    </source>
</evidence>
<gene>
    <name evidence="6" type="ORF">MNBD_NITROSPINAE04-1476</name>
</gene>
<evidence type="ECO:0000313" key="6">
    <source>
        <dbReference type="EMBL" id="VAX20364.1"/>
    </source>
</evidence>
<dbReference type="GO" id="GO:0009330">
    <property type="term" value="C:DNA topoisomerase type II (double strand cut, ATP-hydrolyzing) complex"/>
    <property type="evidence" value="ECO:0007669"/>
    <property type="project" value="TreeGrafter"/>
</dbReference>
<name>A0A3B1C8T1_9ZZZZ</name>
<dbReference type="PANTHER" id="PTHR43493">
    <property type="entry name" value="DNA GYRASE/TOPOISOMERASE SUBUNIT A"/>
    <property type="match status" value="1"/>
</dbReference>
<evidence type="ECO:0000259" key="5">
    <source>
        <dbReference type="PROSITE" id="PS52040"/>
    </source>
</evidence>
<keyword evidence="4 6" id="KW-0413">Isomerase</keyword>
<reference evidence="6" key="1">
    <citation type="submission" date="2018-06" db="EMBL/GenBank/DDBJ databases">
        <authorList>
            <person name="Zhirakovskaya E."/>
        </authorList>
    </citation>
    <scope>NUCLEOTIDE SEQUENCE</scope>
</reference>
<accession>A0A3B1C8T1</accession>
<dbReference type="EC" id="5.99.1.3" evidence="6"/>
<keyword evidence="3" id="KW-0238">DNA-binding</keyword>
<dbReference type="InterPro" id="IPR050220">
    <property type="entry name" value="Type_II_DNA_Topoisomerases"/>
</dbReference>
<dbReference type="PANTHER" id="PTHR43493:SF5">
    <property type="entry name" value="DNA GYRASE SUBUNIT A, CHLOROPLASTIC_MITOCHONDRIAL"/>
    <property type="match status" value="1"/>
</dbReference>
<dbReference type="GO" id="GO:0003677">
    <property type="term" value="F:DNA binding"/>
    <property type="evidence" value="ECO:0007669"/>
    <property type="project" value="UniProtKB-KW"/>
</dbReference>
<dbReference type="InterPro" id="IPR013760">
    <property type="entry name" value="Topo_IIA-like_dom_sf"/>
</dbReference>
<evidence type="ECO:0000256" key="2">
    <source>
        <dbReference type="ARBA" id="ARBA00023029"/>
    </source>
</evidence>
<dbReference type="PROSITE" id="PS52040">
    <property type="entry name" value="TOPO_IIA"/>
    <property type="match status" value="1"/>
</dbReference>
<dbReference type="Pfam" id="PF00521">
    <property type="entry name" value="DNA_topoisoIV"/>
    <property type="match status" value="1"/>
</dbReference>
<protein>
    <submittedName>
        <fullName evidence="6">DNA gyrase subunit A</fullName>
        <ecNumber evidence="6">5.99.1.3</ecNumber>
    </submittedName>
</protein>
<evidence type="ECO:0000256" key="3">
    <source>
        <dbReference type="ARBA" id="ARBA00023125"/>
    </source>
</evidence>
<sequence>MPAKSKSKKKETTKVNPPQKTILKQELETRFLSYALSTIVSRALPDVRDGLKPVHRRVLYSMNQLRLGHEAKFRKSATVVGDVIGKYHPHGDQAAYDTMVRLAQDFSLRYPLIEGQGNFGNIDGDPAAAMRYTEARLTRLAGELLEDLKKETVDFVPTYDSTQMEPKL</sequence>
<dbReference type="InterPro" id="IPR002205">
    <property type="entry name" value="Topo_IIA_dom_A"/>
</dbReference>
<dbReference type="AlphaFoldDB" id="A0A3B1C8T1"/>
<dbReference type="GO" id="GO:0006265">
    <property type="term" value="P:DNA topological change"/>
    <property type="evidence" value="ECO:0007669"/>
    <property type="project" value="InterPro"/>
</dbReference>
<dbReference type="GO" id="GO:0003918">
    <property type="term" value="F:DNA topoisomerase type II (double strand cut, ATP-hydrolyzing) activity"/>
    <property type="evidence" value="ECO:0007669"/>
    <property type="project" value="InterPro"/>
</dbReference>
<comment type="similarity">
    <text evidence="1">Belongs to the type II topoisomerase GyrA/ParC subunit family.</text>
</comment>
<dbReference type="GO" id="GO:0005524">
    <property type="term" value="F:ATP binding"/>
    <property type="evidence" value="ECO:0007669"/>
    <property type="project" value="InterPro"/>
</dbReference>